<evidence type="ECO:0000256" key="2">
    <source>
        <dbReference type="SAM" id="Phobius"/>
    </source>
</evidence>
<dbReference type="RefSeq" id="WP_344782082.1">
    <property type="nucleotide sequence ID" value="NZ_BAABAF010000005.1"/>
</dbReference>
<keyword evidence="4" id="KW-1185">Reference proteome</keyword>
<feature type="region of interest" description="Disordered" evidence="1">
    <location>
        <begin position="1"/>
        <end position="22"/>
    </location>
</feature>
<reference evidence="4" key="1">
    <citation type="journal article" date="2019" name="Int. J. Syst. Evol. Microbiol.">
        <title>The Global Catalogue of Microorganisms (GCM) 10K type strain sequencing project: providing services to taxonomists for standard genome sequencing and annotation.</title>
        <authorList>
            <consortium name="The Broad Institute Genomics Platform"/>
            <consortium name="The Broad Institute Genome Sequencing Center for Infectious Disease"/>
            <person name="Wu L."/>
            <person name="Ma J."/>
        </authorList>
    </citation>
    <scope>NUCLEOTIDE SEQUENCE [LARGE SCALE GENOMIC DNA]</scope>
    <source>
        <strain evidence="4">JCM 16950</strain>
    </source>
</reference>
<accession>A0ABP7GDZ4</accession>
<keyword evidence="2" id="KW-0472">Membrane</keyword>
<keyword evidence="2" id="KW-0812">Transmembrane</keyword>
<evidence type="ECO:0008006" key="5">
    <source>
        <dbReference type="Google" id="ProtNLM"/>
    </source>
</evidence>
<proteinExistence type="predicted"/>
<sequence length="466" mass="48248">MFNARIPRAAGDDEPPDAGRRGFGRRRLAAGLALASALAVGLAMMVAQQPAQALTSIDGQWTVVHGGTGLITMNTDGTYTSTCEVYPDYPDAWCPAPSGTFQFSTLSTASVTFTGTDGSTHSYRVSGPVSSPDTITSVFGSRTYSPLVMKPGSDFVCTVWSGTGTSFTQWGISPEVWYDADSELLYATGSNDLVGPKNIDTQVNLAETAPNYFQNGPCAGPDPNLTMASFIHIDSVRDTSVSSTTATWAPQATITIKDLAGDPAPDTTVSGTFSDDSGATLQQNTCVTAADGSCTLGGFTLDDSETSTQLYVYSVTKSGASFNQPVSSDPTAPSIKILTLNEPSGPAPTPTPTPVTYHVGDLDNVTIPSSSRNWKPLVTATVLDENGVAVAGATVSGTFTDNKGTVTCTTTADGTCTLGNVTLRQSVTSTVFTVTDVVESSSVYASGSNSDPDGDSNGTVISIPRP</sequence>
<name>A0ABP7GDZ4_9MICO</name>
<keyword evidence="2" id="KW-1133">Transmembrane helix</keyword>
<dbReference type="EMBL" id="BAABAF010000005">
    <property type="protein sequence ID" value="GAA3763210.1"/>
    <property type="molecule type" value="Genomic_DNA"/>
</dbReference>
<organism evidence="3 4">
    <name type="scientific">Microbacterium kribbense</name>
    <dbReference type="NCBI Taxonomy" id="433645"/>
    <lineage>
        <taxon>Bacteria</taxon>
        <taxon>Bacillati</taxon>
        <taxon>Actinomycetota</taxon>
        <taxon>Actinomycetes</taxon>
        <taxon>Micrococcales</taxon>
        <taxon>Microbacteriaceae</taxon>
        <taxon>Microbacterium</taxon>
    </lineage>
</organism>
<comment type="caution">
    <text evidence="3">The sequence shown here is derived from an EMBL/GenBank/DDBJ whole genome shotgun (WGS) entry which is preliminary data.</text>
</comment>
<evidence type="ECO:0000313" key="3">
    <source>
        <dbReference type="EMBL" id="GAA3763210.1"/>
    </source>
</evidence>
<evidence type="ECO:0000256" key="1">
    <source>
        <dbReference type="SAM" id="MobiDB-lite"/>
    </source>
</evidence>
<gene>
    <name evidence="3" type="ORF">GCM10022240_14540</name>
</gene>
<protein>
    <recommendedName>
        <fullName evidence="5">Big-1 domain-containing protein</fullName>
    </recommendedName>
</protein>
<feature type="region of interest" description="Disordered" evidence="1">
    <location>
        <begin position="443"/>
        <end position="466"/>
    </location>
</feature>
<dbReference type="Proteomes" id="UP001500540">
    <property type="component" value="Unassembled WGS sequence"/>
</dbReference>
<feature type="compositionally biased region" description="Low complexity" evidence="1">
    <location>
        <begin position="443"/>
        <end position="458"/>
    </location>
</feature>
<feature type="transmembrane region" description="Helical" evidence="2">
    <location>
        <begin position="28"/>
        <end position="47"/>
    </location>
</feature>
<evidence type="ECO:0000313" key="4">
    <source>
        <dbReference type="Proteomes" id="UP001500540"/>
    </source>
</evidence>